<dbReference type="GO" id="GO:0020037">
    <property type="term" value="F:heme binding"/>
    <property type="evidence" value="ECO:0007669"/>
    <property type="project" value="InterPro"/>
</dbReference>
<evidence type="ECO:0000313" key="2">
    <source>
        <dbReference type="Proteomes" id="UP000219338"/>
    </source>
</evidence>
<dbReference type="OMA" id="PILICAD"/>
<name>A0A284QN27_ARMOS</name>
<proteinExistence type="predicted"/>
<reference evidence="2" key="1">
    <citation type="journal article" date="2017" name="Nat. Ecol. Evol.">
        <title>Genome expansion and lineage-specific genetic innovations in the forest pathogenic fungi Armillaria.</title>
        <authorList>
            <person name="Sipos G."/>
            <person name="Prasanna A.N."/>
            <person name="Walter M.C."/>
            <person name="O'Connor E."/>
            <person name="Balint B."/>
            <person name="Krizsan K."/>
            <person name="Kiss B."/>
            <person name="Hess J."/>
            <person name="Varga T."/>
            <person name="Slot J."/>
            <person name="Riley R."/>
            <person name="Boka B."/>
            <person name="Rigling D."/>
            <person name="Barry K."/>
            <person name="Lee J."/>
            <person name="Mihaltcheva S."/>
            <person name="LaButti K."/>
            <person name="Lipzen A."/>
            <person name="Waldron R."/>
            <person name="Moloney N.M."/>
            <person name="Sperisen C."/>
            <person name="Kredics L."/>
            <person name="Vagvoelgyi C."/>
            <person name="Patrignani A."/>
            <person name="Fitzpatrick D."/>
            <person name="Nagy I."/>
            <person name="Doyle S."/>
            <person name="Anderson J.B."/>
            <person name="Grigoriev I.V."/>
            <person name="Gueldener U."/>
            <person name="Muensterkoetter M."/>
            <person name="Nagy L.G."/>
        </authorList>
    </citation>
    <scope>NUCLEOTIDE SEQUENCE [LARGE SCALE GENOMIC DNA]</scope>
    <source>
        <strain evidence="2">C18/9</strain>
    </source>
</reference>
<dbReference type="GO" id="GO:0004497">
    <property type="term" value="F:monooxygenase activity"/>
    <property type="evidence" value="ECO:0007669"/>
    <property type="project" value="InterPro"/>
</dbReference>
<dbReference type="SUPFAM" id="SSF48264">
    <property type="entry name" value="Cytochrome P450"/>
    <property type="match status" value="1"/>
</dbReference>
<dbReference type="Proteomes" id="UP000219338">
    <property type="component" value="Unassembled WGS sequence"/>
</dbReference>
<dbReference type="AlphaFoldDB" id="A0A284QN27"/>
<dbReference type="Gene3D" id="1.10.630.10">
    <property type="entry name" value="Cytochrome P450"/>
    <property type="match status" value="1"/>
</dbReference>
<dbReference type="EMBL" id="FUEG01000001">
    <property type="protein sequence ID" value="SJK97873.1"/>
    <property type="molecule type" value="Genomic_DNA"/>
</dbReference>
<dbReference type="GO" id="GO:0016705">
    <property type="term" value="F:oxidoreductase activity, acting on paired donors, with incorporation or reduction of molecular oxygen"/>
    <property type="evidence" value="ECO:0007669"/>
    <property type="project" value="InterPro"/>
</dbReference>
<protein>
    <recommendedName>
        <fullName evidence="3">Cytochrome P450</fullName>
    </recommendedName>
</protein>
<evidence type="ECO:0008006" key="3">
    <source>
        <dbReference type="Google" id="ProtNLM"/>
    </source>
</evidence>
<dbReference type="OrthoDB" id="1470350at2759"/>
<keyword evidence="2" id="KW-1185">Reference proteome</keyword>
<evidence type="ECO:0000313" key="1">
    <source>
        <dbReference type="EMBL" id="SJK97873.1"/>
    </source>
</evidence>
<gene>
    <name evidence="1" type="ORF">ARMOST_01128</name>
</gene>
<dbReference type="GO" id="GO:0005506">
    <property type="term" value="F:iron ion binding"/>
    <property type="evidence" value="ECO:0007669"/>
    <property type="project" value="InterPro"/>
</dbReference>
<dbReference type="InterPro" id="IPR001128">
    <property type="entry name" value="Cyt_P450"/>
</dbReference>
<dbReference type="STRING" id="47428.A0A284QN27"/>
<organism evidence="1 2">
    <name type="scientific">Armillaria ostoyae</name>
    <name type="common">Armillaria root rot fungus</name>
    <dbReference type="NCBI Taxonomy" id="47428"/>
    <lineage>
        <taxon>Eukaryota</taxon>
        <taxon>Fungi</taxon>
        <taxon>Dikarya</taxon>
        <taxon>Basidiomycota</taxon>
        <taxon>Agaricomycotina</taxon>
        <taxon>Agaricomycetes</taxon>
        <taxon>Agaricomycetidae</taxon>
        <taxon>Agaricales</taxon>
        <taxon>Marasmiineae</taxon>
        <taxon>Physalacriaceae</taxon>
        <taxon>Armillaria</taxon>
    </lineage>
</organism>
<dbReference type="InterPro" id="IPR036396">
    <property type="entry name" value="Cyt_P450_sf"/>
</dbReference>
<accession>A0A284QN27</accession>
<sequence length="162" mass="17976">MATLSPLFQWISGHTSVPEPARFTNRRLRPPFRACSAIITAGHETTAAWTLLERSLQGIYAWGNGSRPVSVHGEAEFSGSDFDLMPYLAAIVKEALRFHSAVFNVFKQAECDDTIPLSNPIITASGKVLRDRPIPKGPKIIASIASYNRYVKTDHFFIDKIT</sequence>
<dbReference type="Pfam" id="PF00067">
    <property type="entry name" value="p450"/>
    <property type="match status" value="1"/>
</dbReference>